<keyword evidence="2 6" id="KW-0963">Cytoplasm</keyword>
<protein>
    <recommendedName>
        <fullName evidence="6">Probable transcriptional regulatory protein DJ66_1028</fullName>
    </recommendedName>
</protein>
<evidence type="ECO:0000256" key="5">
    <source>
        <dbReference type="ARBA" id="ARBA00023163"/>
    </source>
</evidence>
<evidence type="ECO:0000256" key="2">
    <source>
        <dbReference type="ARBA" id="ARBA00022490"/>
    </source>
</evidence>
<dbReference type="Gene3D" id="3.30.70.980">
    <property type="match status" value="2"/>
</dbReference>
<dbReference type="InterPro" id="IPR029072">
    <property type="entry name" value="YebC-like"/>
</dbReference>
<feature type="domain" description="TACO1/YebC-like second and third" evidence="7">
    <location>
        <begin position="81"/>
        <end position="237"/>
    </location>
</feature>
<organism evidence="9 10">
    <name type="scientific">Candidatus Liberibacter solanacearum</name>
    <dbReference type="NCBI Taxonomy" id="556287"/>
    <lineage>
        <taxon>Bacteria</taxon>
        <taxon>Pseudomonadati</taxon>
        <taxon>Pseudomonadota</taxon>
        <taxon>Alphaproteobacteria</taxon>
        <taxon>Hyphomicrobiales</taxon>
        <taxon>Rhizobiaceae</taxon>
        <taxon>Liberibacter</taxon>
    </lineage>
</organism>
<dbReference type="InterPro" id="IPR048300">
    <property type="entry name" value="TACO1_YebC-like_2nd/3rd_dom"/>
</dbReference>
<evidence type="ECO:0000256" key="6">
    <source>
        <dbReference type="HAMAP-Rule" id="MF_00693"/>
    </source>
</evidence>
<dbReference type="EMBL" id="JMTK01000002">
    <property type="protein sequence ID" value="KJZ82282.1"/>
    <property type="molecule type" value="Genomic_DNA"/>
</dbReference>
<dbReference type="Proteomes" id="UP000033731">
    <property type="component" value="Unassembled WGS sequence"/>
</dbReference>
<dbReference type="RefSeq" id="WP_034442157.1">
    <property type="nucleotide sequence ID" value="NZ_JMTK01000002.1"/>
</dbReference>
<dbReference type="PATRIC" id="fig|556287.9.peg.1049"/>
<comment type="similarity">
    <text evidence="1 6">Belongs to the TACO1 family.</text>
</comment>
<evidence type="ECO:0000313" key="10">
    <source>
        <dbReference type="Proteomes" id="UP000033731"/>
    </source>
</evidence>
<gene>
    <name evidence="9" type="ORF">DJ66_1028</name>
</gene>
<name>A0A095BF99_9HYPH</name>
<reference evidence="9 10" key="1">
    <citation type="journal article" date="2015" name="Phytopathology">
        <title>Genomes of Candidatus Liberibacter solanacearum haplotype A from New Zealand and the USA suggest significant genome plasticity in the species.</title>
        <authorList>
            <person name="Thompson S.M."/>
            <person name="Johnson C.P."/>
            <person name="Lu A.Y."/>
            <person name="Frampton R.A."/>
            <person name="Sullivan K.L."/>
            <person name="Fiers M.W."/>
            <person name="Crowhurst R.N."/>
            <person name="Pitman A.R."/>
            <person name="Scott I."/>
            <person name="Gudmestad N.C."/>
            <person name="Smith G.R."/>
        </authorList>
    </citation>
    <scope>NUCLEOTIDE SEQUENCE [LARGE SCALE GENOMIC DNA]</scope>
    <source>
        <strain evidence="9 10">LsoNZ1</strain>
    </source>
</reference>
<dbReference type="PANTHER" id="PTHR12532">
    <property type="entry name" value="TRANSLATIONAL ACTIVATOR OF CYTOCHROME C OXIDASE 1"/>
    <property type="match status" value="1"/>
</dbReference>
<evidence type="ECO:0000256" key="3">
    <source>
        <dbReference type="ARBA" id="ARBA00023015"/>
    </source>
</evidence>
<keyword evidence="10" id="KW-1185">Reference proteome</keyword>
<dbReference type="HAMAP" id="MF_00693">
    <property type="entry name" value="Transcrip_reg_TACO1"/>
    <property type="match status" value="1"/>
</dbReference>
<evidence type="ECO:0000259" key="7">
    <source>
        <dbReference type="Pfam" id="PF01709"/>
    </source>
</evidence>
<dbReference type="InterPro" id="IPR017856">
    <property type="entry name" value="Integrase-like_N"/>
</dbReference>
<dbReference type="FunFam" id="1.10.10.200:FF:000002">
    <property type="entry name" value="Probable transcriptional regulatory protein CLM62_37755"/>
    <property type="match status" value="1"/>
</dbReference>
<dbReference type="GO" id="GO:0006355">
    <property type="term" value="P:regulation of DNA-templated transcription"/>
    <property type="evidence" value="ECO:0007669"/>
    <property type="project" value="UniProtKB-UniRule"/>
</dbReference>
<sequence length="249" mass="28100">MAGHSQFKNIMHRKERKDAMRSKIFSKLSREITVSAKLSGPNPLENPRLRLAIQNAKSQSMPKENIERAIKKAGNNDLNNYTNIRYEGYGPEGIAIIIETLTDNRNRTASNIRAIFTKANGSLGAIGSTTRFFEQIGEIIYHSTAGDPDTAMEAAIETGANEFLDEDKEYIFHCDFSNVGQISKQLEQKFGEAKSIKIIWKPLNLIQISDENKAKSIIKMIDNFENDEDVQDVYSNLDIPDDIMKNICH</sequence>
<accession>A0A095BF99</accession>
<dbReference type="AlphaFoldDB" id="A0A095BF99"/>
<keyword evidence="5 6" id="KW-0804">Transcription</keyword>
<dbReference type="InterPro" id="IPR002876">
    <property type="entry name" value="Transcrip_reg_TACO1-like"/>
</dbReference>
<dbReference type="InterPro" id="IPR049083">
    <property type="entry name" value="TACO1_YebC_N"/>
</dbReference>
<proteinExistence type="inferred from homology"/>
<dbReference type="NCBIfam" id="TIGR01033">
    <property type="entry name" value="YebC/PmpR family DNA-binding transcriptional regulator"/>
    <property type="match status" value="1"/>
</dbReference>
<evidence type="ECO:0000256" key="4">
    <source>
        <dbReference type="ARBA" id="ARBA00023125"/>
    </source>
</evidence>
<comment type="caution">
    <text evidence="9">The sequence shown here is derived from an EMBL/GenBank/DDBJ whole genome shotgun (WGS) entry which is preliminary data.</text>
</comment>
<dbReference type="NCBIfam" id="NF001030">
    <property type="entry name" value="PRK00110.1"/>
    <property type="match status" value="1"/>
</dbReference>
<keyword evidence="3 6" id="KW-0805">Transcription regulation</keyword>
<comment type="subcellular location">
    <subcellularLocation>
        <location evidence="6">Cytoplasm</location>
    </subcellularLocation>
</comment>
<dbReference type="GO" id="GO:0005829">
    <property type="term" value="C:cytosol"/>
    <property type="evidence" value="ECO:0007669"/>
    <property type="project" value="TreeGrafter"/>
</dbReference>
<dbReference type="Pfam" id="PF01709">
    <property type="entry name" value="Transcrip_reg"/>
    <property type="match status" value="1"/>
</dbReference>
<dbReference type="SUPFAM" id="SSF75625">
    <property type="entry name" value="YebC-like"/>
    <property type="match status" value="1"/>
</dbReference>
<dbReference type="Gene3D" id="1.10.10.200">
    <property type="match status" value="1"/>
</dbReference>
<evidence type="ECO:0000259" key="8">
    <source>
        <dbReference type="Pfam" id="PF20772"/>
    </source>
</evidence>
<feature type="domain" description="TACO1/YebC-like N-terminal" evidence="8">
    <location>
        <begin position="5"/>
        <end position="74"/>
    </location>
</feature>
<dbReference type="GO" id="GO:0003677">
    <property type="term" value="F:DNA binding"/>
    <property type="evidence" value="ECO:0007669"/>
    <property type="project" value="UniProtKB-UniRule"/>
</dbReference>
<dbReference type="Pfam" id="PF20772">
    <property type="entry name" value="TACO1_YebC_N"/>
    <property type="match status" value="1"/>
</dbReference>
<evidence type="ECO:0000256" key="1">
    <source>
        <dbReference type="ARBA" id="ARBA00008724"/>
    </source>
</evidence>
<dbReference type="PANTHER" id="PTHR12532:SF6">
    <property type="entry name" value="TRANSCRIPTIONAL REGULATORY PROTEIN YEBC-RELATED"/>
    <property type="match status" value="1"/>
</dbReference>
<keyword evidence="4 6" id="KW-0238">DNA-binding</keyword>
<dbReference type="InterPro" id="IPR026564">
    <property type="entry name" value="Transcrip_reg_TACO1-like_dom3"/>
</dbReference>
<dbReference type="NCBIfam" id="NF009044">
    <property type="entry name" value="PRK12378.1"/>
    <property type="match status" value="1"/>
</dbReference>
<evidence type="ECO:0000313" key="9">
    <source>
        <dbReference type="EMBL" id="KJZ82282.1"/>
    </source>
</evidence>